<protein>
    <submittedName>
        <fullName evidence="3">Sporulation protein</fullName>
    </submittedName>
</protein>
<dbReference type="InterPro" id="IPR008942">
    <property type="entry name" value="ENTH_VHS"/>
</dbReference>
<dbReference type="STRING" id="655863.F0XAN8"/>
<feature type="compositionally biased region" description="Basic and acidic residues" evidence="1">
    <location>
        <begin position="284"/>
        <end position="298"/>
    </location>
</feature>
<dbReference type="GeneID" id="25977004"/>
<dbReference type="EMBL" id="GL629735">
    <property type="protein sequence ID" value="EFX05789.1"/>
    <property type="molecule type" value="Genomic_DNA"/>
</dbReference>
<evidence type="ECO:0000259" key="2">
    <source>
        <dbReference type="PROSITE" id="PS51391"/>
    </source>
</evidence>
<dbReference type="PANTHER" id="PTHR28291:SF1">
    <property type="entry name" value="CTD KINASE SUBUNIT GAMMA"/>
    <property type="match status" value="1"/>
</dbReference>
<dbReference type="Pfam" id="PF12243">
    <property type="entry name" value="CTK3"/>
    <property type="match status" value="1"/>
</dbReference>
<proteinExistence type="predicted"/>
<dbReference type="InterPro" id="IPR006569">
    <property type="entry name" value="CID_dom"/>
</dbReference>
<evidence type="ECO:0000313" key="3">
    <source>
        <dbReference type="EMBL" id="EFX05789.1"/>
    </source>
</evidence>
<accession>F0XAN8</accession>
<feature type="region of interest" description="Disordered" evidence="1">
    <location>
        <begin position="144"/>
        <end position="212"/>
    </location>
</feature>
<sequence>MADPFEVRVRFSAQLQNLNASVTSARKAAAYALKYRDLDEDLHSCILEQLEKTALNTRANIMYFIEHFLELAQREGHNEYVAMIQRDIIRVVDAVAPESGQGAANVKVVRRVLQGLQQRGFLDGQVVTEIEEVLREREADLLRSPGGVGVGGPNDMAGHPGNGGGGRDEDAMDVDPQDRMAPSQTMPSGGGVGGGHAGDGSNGNGHVKGNSSNNMIMAGGSIVGFGSAVAAEGPRGLDKKQIEERIEEDRERHKRLRENIWAVPGGTDTEMWKIWEETSELGEDDHVMGEEEQAERSRNLLTSCRHGEPVVADGRR</sequence>
<feature type="region of interest" description="Disordered" evidence="1">
    <location>
        <begin position="282"/>
        <end position="316"/>
    </location>
</feature>
<dbReference type="GO" id="GO:0045943">
    <property type="term" value="P:positive regulation of transcription by RNA polymerase I"/>
    <property type="evidence" value="ECO:0007669"/>
    <property type="project" value="TreeGrafter"/>
</dbReference>
<dbReference type="GO" id="GO:0032786">
    <property type="term" value="P:positive regulation of DNA-templated transcription, elongation"/>
    <property type="evidence" value="ECO:0007669"/>
    <property type="project" value="InterPro"/>
</dbReference>
<dbReference type="Pfam" id="PF12350">
    <property type="entry name" value="CTK3_C"/>
    <property type="match status" value="1"/>
</dbReference>
<dbReference type="OrthoDB" id="21266at2759"/>
<gene>
    <name evidence="3" type="ORF">CMQ_3858</name>
</gene>
<dbReference type="eggNOG" id="ENOG502S1MK">
    <property type="taxonomic scope" value="Eukaryota"/>
</dbReference>
<dbReference type="FunFam" id="1.25.40.90:FF:000032">
    <property type="entry name" value="CTD kinase subunit gamma"/>
    <property type="match status" value="1"/>
</dbReference>
<dbReference type="RefSeq" id="XP_014175271.1">
    <property type="nucleotide sequence ID" value="XM_014319796.1"/>
</dbReference>
<reference evidence="3 4" key="1">
    <citation type="journal article" date="2011" name="Proc. Natl. Acad. Sci. U.S.A.">
        <title>Genome and transcriptome analyses of the mountain pine beetle-fungal symbiont Grosmannia clavigera, a lodgepole pine pathogen.</title>
        <authorList>
            <person name="DiGuistini S."/>
            <person name="Wang Y."/>
            <person name="Liao N.Y."/>
            <person name="Taylor G."/>
            <person name="Tanguay P."/>
            <person name="Feau N."/>
            <person name="Henrissat B."/>
            <person name="Chan S.K."/>
            <person name="Hesse-Orce U."/>
            <person name="Alamouti S.M."/>
            <person name="Tsui C.K.M."/>
            <person name="Docking R.T."/>
            <person name="Levasseur A."/>
            <person name="Haridas S."/>
            <person name="Robertson G."/>
            <person name="Birol I."/>
            <person name="Holt R.A."/>
            <person name="Marra M.A."/>
            <person name="Hamelin R.C."/>
            <person name="Hirst M."/>
            <person name="Jones S.J.M."/>
            <person name="Bohlmann J."/>
            <person name="Breuil C."/>
        </authorList>
    </citation>
    <scope>NUCLEOTIDE SEQUENCE [LARGE SCALE GENOMIC DNA]</scope>
    <source>
        <strain evidence="4">kw1407 / UAMH 11150</strain>
    </source>
</reference>
<keyword evidence="4" id="KW-1185">Reference proteome</keyword>
<name>F0XAN8_GROCL</name>
<feature type="compositionally biased region" description="Gly residues" evidence="1">
    <location>
        <begin position="188"/>
        <end position="203"/>
    </location>
</feature>
<organism evidence="4">
    <name type="scientific">Grosmannia clavigera (strain kw1407 / UAMH 11150)</name>
    <name type="common">Blue stain fungus</name>
    <name type="synonym">Graphiocladiella clavigera</name>
    <dbReference type="NCBI Taxonomy" id="655863"/>
    <lineage>
        <taxon>Eukaryota</taxon>
        <taxon>Fungi</taxon>
        <taxon>Dikarya</taxon>
        <taxon>Ascomycota</taxon>
        <taxon>Pezizomycotina</taxon>
        <taxon>Sordariomycetes</taxon>
        <taxon>Sordariomycetidae</taxon>
        <taxon>Ophiostomatales</taxon>
        <taxon>Ophiostomataceae</taxon>
        <taxon>Leptographium</taxon>
    </lineage>
</organism>
<feature type="domain" description="CID" evidence="2">
    <location>
        <begin position="3"/>
        <end position="138"/>
    </location>
</feature>
<feature type="compositionally biased region" description="Basic and acidic residues" evidence="1">
    <location>
        <begin position="305"/>
        <end position="316"/>
    </location>
</feature>
<dbReference type="AlphaFoldDB" id="F0XAN8"/>
<dbReference type="Gene3D" id="1.25.40.90">
    <property type="match status" value="1"/>
</dbReference>
<evidence type="ECO:0000256" key="1">
    <source>
        <dbReference type="SAM" id="MobiDB-lite"/>
    </source>
</evidence>
<dbReference type="InterPro" id="IPR042326">
    <property type="entry name" value="Ctk3"/>
</dbReference>
<dbReference type="GO" id="GO:0070692">
    <property type="term" value="C:CTDK-1 complex"/>
    <property type="evidence" value="ECO:0007669"/>
    <property type="project" value="InterPro"/>
</dbReference>
<dbReference type="InParanoid" id="F0XAN8"/>
<dbReference type="PANTHER" id="PTHR28291">
    <property type="entry name" value="CTD KINASE SUBUNIT GAMMA"/>
    <property type="match status" value="1"/>
</dbReference>
<dbReference type="Proteomes" id="UP000007796">
    <property type="component" value="Unassembled WGS sequence"/>
</dbReference>
<dbReference type="InterPro" id="IPR024638">
    <property type="entry name" value="Ctk3_N"/>
</dbReference>
<evidence type="ECO:0000313" key="4">
    <source>
        <dbReference type="Proteomes" id="UP000007796"/>
    </source>
</evidence>
<dbReference type="HOGENOM" id="CLU_051552_0_0_1"/>
<dbReference type="PROSITE" id="PS51391">
    <property type="entry name" value="CID"/>
    <property type="match status" value="1"/>
</dbReference>
<dbReference type="InterPro" id="IPR024637">
    <property type="entry name" value="Ctk3_C"/>
</dbReference>